<feature type="region of interest" description="Disordered" evidence="1">
    <location>
        <begin position="1"/>
        <end position="79"/>
    </location>
</feature>
<feature type="compositionally biased region" description="Basic and acidic residues" evidence="1">
    <location>
        <begin position="61"/>
        <end position="77"/>
    </location>
</feature>
<name>A0ABR3FGN1_9AGAR</name>
<dbReference type="PANTHER" id="PTHR33840">
    <property type="match status" value="1"/>
</dbReference>
<feature type="region of interest" description="Disordered" evidence="1">
    <location>
        <begin position="955"/>
        <end position="977"/>
    </location>
</feature>
<keyword evidence="4" id="KW-1185">Reference proteome</keyword>
<dbReference type="Pfam" id="PF09994">
    <property type="entry name" value="T6SS_Tle1-like_cat"/>
    <property type="match status" value="2"/>
</dbReference>
<gene>
    <name evidence="3" type="ORF">V5O48_007452</name>
</gene>
<sequence>MMSDPEMPSSPATTQAASSPTDSNQATHEDVENSRLELPSNASFGAPWTTAGPSRHGAKPPTDDTKPPMNRSPHEPRAFGITHLTPAAPAMACNRHGPEQGRNLVVCIDGTANQFGLKNSNVVELYSRLPKHSKQLTYYNSGIGTYATPSLKSLSFYKQVIGHIIDMAIAWRFDRVLLDAYRWLSDNYRPGDLIFLFGFSRGAYQIRVLAGMIEKASMNIVFRVACTLLKYTKGRVDPQGERGTDTIRLAAISALNGHPYYHGKITIQITSLDPVHTTAARTWQPVSKRPSVMPRLSSTLLVHGFITTRNDVTMWALPKLPRTKEVWFAGTHSDIGGGNTENPDLTSNRPSLRWMVSEARNAGLQFNPPRLGEWNDSVENSKFNESMTPFWSVFEIMPFKRLSYKDAKSTTWWPHRGQHRKIADGQLIHESVHRIKNGQFIRELPEKWRDEALRELDLFDRDAEKASVALKTLHDLGDSERDLELREQAMEELKQLAYTENPTIDIIADLDYMLFEPQAHIGLSVEQAHVAMEVMDELQPLSKTQRNISSFPPIIREMLDKPHSKRVAKRFIKKFSSPVLVTFPLDGDLLGSTFTFCADERTIAVAHSPATLYFLPYNHHSSLEWQQFRLDSYMGSQTLAYLPQSDGTLAVGSTHGLWLWNPKMFQRSRIDHQPTLLVAFSLDGQQMVSCFGKHTHTIQLWKVASDKTWKRTSKFKPPGHGGGEIKFTCIAFSPSGCEVVALSTVSLFDDTTGSIFVLDTEDGTLRYEKSGLIPQPTALAVSRLEDMFYVGGHCGAAIEGWSITDGTPCGQQIPLPWSDIQDRTITLLAPSPTDRSVMLCGYARSIWLLDIKTGNILMSKDFKEHVECAVWAPGGECFLVKLVNSLQKAVVHVYDATLHRDVLERKIMEGGIQKLKELEESPPNFLSYIYPLAQADNMWHRDQVTSGNTQHARKIWSQSSKSSASSTSTEADKPGIPTLVAVSPEPSIFSDQWRTEELKWEEESFRALLQDQEEYESILEMQGEIAQLCLDRWQRVGYEHG</sequence>
<dbReference type="InterPro" id="IPR015943">
    <property type="entry name" value="WD40/YVTN_repeat-like_dom_sf"/>
</dbReference>
<proteinExistence type="predicted"/>
<dbReference type="SUPFAM" id="SSF69322">
    <property type="entry name" value="Tricorn protease domain 2"/>
    <property type="match status" value="1"/>
</dbReference>
<dbReference type="Proteomes" id="UP001465976">
    <property type="component" value="Unassembled WGS sequence"/>
</dbReference>
<dbReference type="PANTHER" id="PTHR33840:SF1">
    <property type="entry name" value="TLE1 PHOSPHOLIPASE DOMAIN-CONTAINING PROTEIN"/>
    <property type="match status" value="1"/>
</dbReference>
<evidence type="ECO:0000256" key="1">
    <source>
        <dbReference type="SAM" id="MobiDB-lite"/>
    </source>
</evidence>
<evidence type="ECO:0000259" key="2">
    <source>
        <dbReference type="Pfam" id="PF09994"/>
    </source>
</evidence>
<evidence type="ECO:0000313" key="3">
    <source>
        <dbReference type="EMBL" id="KAL0574502.1"/>
    </source>
</evidence>
<feature type="compositionally biased region" description="Low complexity" evidence="1">
    <location>
        <begin position="957"/>
        <end position="968"/>
    </location>
</feature>
<reference evidence="3 4" key="1">
    <citation type="submission" date="2024-02" db="EMBL/GenBank/DDBJ databases">
        <title>A draft genome for the cacao thread blight pathogen Marasmius crinis-equi.</title>
        <authorList>
            <person name="Cohen S.P."/>
            <person name="Baruah I.K."/>
            <person name="Amoako-Attah I."/>
            <person name="Bukari Y."/>
            <person name="Meinhardt L.W."/>
            <person name="Bailey B.A."/>
        </authorList>
    </citation>
    <scope>NUCLEOTIDE SEQUENCE [LARGE SCALE GENOMIC DNA]</scope>
    <source>
        <strain evidence="3 4">GH-76</strain>
    </source>
</reference>
<dbReference type="Gene3D" id="2.130.10.10">
    <property type="entry name" value="YVTN repeat-like/Quinoprotein amine dehydrogenase"/>
    <property type="match status" value="1"/>
</dbReference>
<protein>
    <recommendedName>
        <fullName evidence="2">T6SS Phospholipase effector Tle1-like catalytic domain-containing protein</fullName>
    </recommendedName>
</protein>
<dbReference type="EMBL" id="JBAHYK010000391">
    <property type="protein sequence ID" value="KAL0574502.1"/>
    <property type="molecule type" value="Genomic_DNA"/>
</dbReference>
<dbReference type="InterPro" id="IPR018712">
    <property type="entry name" value="Tle1-like_cat"/>
</dbReference>
<evidence type="ECO:0000313" key="4">
    <source>
        <dbReference type="Proteomes" id="UP001465976"/>
    </source>
</evidence>
<organism evidence="3 4">
    <name type="scientific">Marasmius crinis-equi</name>
    <dbReference type="NCBI Taxonomy" id="585013"/>
    <lineage>
        <taxon>Eukaryota</taxon>
        <taxon>Fungi</taxon>
        <taxon>Dikarya</taxon>
        <taxon>Basidiomycota</taxon>
        <taxon>Agaricomycotina</taxon>
        <taxon>Agaricomycetes</taxon>
        <taxon>Agaricomycetidae</taxon>
        <taxon>Agaricales</taxon>
        <taxon>Marasmiineae</taxon>
        <taxon>Marasmiaceae</taxon>
        <taxon>Marasmius</taxon>
    </lineage>
</organism>
<feature type="domain" description="T6SS Phospholipase effector Tle1-like catalytic" evidence="2">
    <location>
        <begin position="321"/>
        <end position="358"/>
    </location>
</feature>
<comment type="caution">
    <text evidence="3">The sequence shown here is derived from an EMBL/GenBank/DDBJ whole genome shotgun (WGS) entry which is preliminary data.</text>
</comment>
<feature type="domain" description="T6SS Phospholipase effector Tle1-like catalytic" evidence="2">
    <location>
        <begin position="102"/>
        <end position="216"/>
    </location>
</feature>
<feature type="compositionally biased region" description="Low complexity" evidence="1">
    <location>
        <begin position="9"/>
        <end position="23"/>
    </location>
</feature>
<accession>A0ABR3FGN1</accession>